<evidence type="ECO:0000256" key="6">
    <source>
        <dbReference type="ARBA" id="ARBA00023244"/>
    </source>
</evidence>
<dbReference type="PROSITE" id="PS00747">
    <property type="entry name" value="GLUTR"/>
    <property type="match status" value="1"/>
</dbReference>
<evidence type="ECO:0000256" key="10">
    <source>
        <dbReference type="PIRSR" id="PIRSR000445-2"/>
    </source>
</evidence>
<organism evidence="17 18">
    <name type="scientific">Varunaivibrio sulfuroxidans</name>
    <dbReference type="NCBI Taxonomy" id="1773489"/>
    <lineage>
        <taxon>Bacteria</taxon>
        <taxon>Pseudomonadati</taxon>
        <taxon>Pseudomonadota</taxon>
        <taxon>Alphaproteobacteria</taxon>
        <taxon>Rhodospirillales</taxon>
        <taxon>Magnetovibrionaceae</taxon>
        <taxon>Varunaivibrio</taxon>
    </lineage>
</organism>
<feature type="binding site" evidence="8 11">
    <location>
        <begin position="196"/>
        <end position="201"/>
    </location>
    <ligand>
        <name>NADP(+)</name>
        <dbReference type="ChEBI" id="CHEBI:58349"/>
    </ligand>
</feature>
<dbReference type="Pfam" id="PF00745">
    <property type="entry name" value="GlutR_dimer"/>
    <property type="match status" value="1"/>
</dbReference>
<sequence>MADTAVQPGQTLVVGANHRSSALVVRDRLFVEDAVAPFILGQLRAQGIDCAMVLSTCDRVEVAAMHADARGGERKIREILAAYAMMPIEDLEGQVYTLTGEAAVRHIFTVAASLDSAMVGEPQVLGQVKAAHRLASGEGMVAPAFERLLQAAYGAAKRVRSETAIGARPVSMASSAVELVRDLHGDPARLSGVMIGVGDMGELIARDMLAAGLNRMSVVHTRIARAEFLAKELGCHVDSIDDLEALLASADVVISALGERHHVIGTELVRAAIAKRRNKPIFIIDAGVPGDVDPAVNAIDEAFLYDLADLERVALRGRASREHEAAGAQVIVDEELAAFLHDRAERAAVPILARLRAHVEEMRLKALADAQGDGEKATRLLVNRLMHHPSEMMRALAAHDPEHWRRMADTICAVFDLPAGAEDGGVDADPAGDDDGDRQ</sequence>
<evidence type="ECO:0000256" key="5">
    <source>
        <dbReference type="ARBA" id="ARBA00023002"/>
    </source>
</evidence>
<feature type="binding site" evidence="8 10">
    <location>
        <position position="127"/>
    </location>
    <ligand>
        <name>substrate</name>
    </ligand>
</feature>
<dbReference type="OrthoDB" id="110209at2"/>
<dbReference type="GO" id="GO:0019353">
    <property type="term" value="P:protoporphyrinogen IX biosynthetic process from glutamate"/>
    <property type="evidence" value="ECO:0007669"/>
    <property type="project" value="TreeGrafter"/>
</dbReference>
<evidence type="ECO:0000259" key="16">
    <source>
        <dbReference type="Pfam" id="PF05201"/>
    </source>
</evidence>
<dbReference type="AlphaFoldDB" id="A0A4V2UPA5"/>
<dbReference type="SUPFAM" id="SSF69075">
    <property type="entry name" value="Glutamyl tRNA-reductase dimerization domain"/>
    <property type="match status" value="1"/>
</dbReference>
<dbReference type="Gene3D" id="3.40.50.720">
    <property type="entry name" value="NAD(P)-binding Rossmann-like Domain"/>
    <property type="match status" value="1"/>
</dbReference>
<feature type="binding site" evidence="8 10">
    <location>
        <position position="116"/>
    </location>
    <ligand>
        <name>substrate</name>
    </ligand>
</feature>
<dbReference type="InterPro" id="IPR015895">
    <property type="entry name" value="4pyrrol_synth_GluRdtase_N"/>
</dbReference>
<dbReference type="PANTHER" id="PTHR43013">
    <property type="entry name" value="GLUTAMYL-TRNA REDUCTASE"/>
    <property type="match status" value="1"/>
</dbReference>
<comment type="caution">
    <text evidence="17">The sequence shown here is derived from an EMBL/GenBank/DDBJ whole genome shotgun (WGS) entry which is preliminary data.</text>
</comment>
<evidence type="ECO:0000256" key="4">
    <source>
        <dbReference type="ARBA" id="ARBA00022857"/>
    </source>
</evidence>
<evidence type="ECO:0000313" key="18">
    <source>
        <dbReference type="Proteomes" id="UP000295304"/>
    </source>
</evidence>
<keyword evidence="5 8" id="KW-0560">Oxidoreductase</keyword>
<evidence type="ECO:0000259" key="15">
    <source>
        <dbReference type="Pfam" id="PF01488"/>
    </source>
</evidence>
<evidence type="ECO:0000256" key="7">
    <source>
        <dbReference type="ARBA" id="ARBA00047464"/>
    </source>
</evidence>
<dbReference type="SUPFAM" id="SSF51735">
    <property type="entry name" value="NAD(P)-binding Rossmann-fold domains"/>
    <property type="match status" value="1"/>
</dbReference>
<dbReference type="RefSeq" id="WP_132937813.1">
    <property type="nucleotide sequence ID" value="NZ_CP119676.1"/>
</dbReference>
<dbReference type="InterPro" id="IPR006151">
    <property type="entry name" value="Shikm_DH/Glu-tRNA_Rdtase"/>
</dbReference>
<dbReference type="InterPro" id="IPR000343">
    <property type="entry name" value="4pyrrol_synth_GluRdtase"/>
</dbReference>
<feature type="domain" description="Glutamyl-tRNA reductase N-terminal" evidence="16">
    <location>
        <begin position="14"/>
        <end position="163"/>
    </location>
</feature>
<comment type="similarity">
    <text evidence="2 8 13">Belongs to the glutamyl-tRNA reductase family.</text>
</comment>
<dbReference type="PIRSF" id="PIRSF000445">
    <property type="entry name" value="4pyrrol_synth_GluRdtase"/>
    <property type="match status" value="1"/>
</dbReference>
<dbReference type="EC" id="1.2.1.70" evidence="3 8"/>
<keyword evidence="18" id="KW-1185">Reference proteome</keyword>
<feature type="binding site" evidence="8 10">
    <location>
        <begin position="56"/>
        <end position="59"/>
    </location>
    <ligand>
        <name>substrate</name>
    </ligand>
</feature>
<evidence type="ECO:0000313" key="17">
    <source>
        <dbReference type="EMBL" id="TCS65101.1"/>
    </source>
</evidence>
<feature type="binding site" evidence="8 10">
    <location>
        <begin position="121"/>
        <end position="123"/>
    </location>
    <ligand>
        <name>substrate</name>
    </ligand>
</feature>
<evidence type="ECO:0000256" key="3">
    <source>
        <dbReference type="ARBA" id="ARBA00012970"/>
    </source>
</evidence>
<dbReference type="Gene3D" id="3.30.460.30">
    <property type="entry name" value="Glutamyl-tRNA reductase, N-terminal domain"/>
    <property type="match status" value="1"/>
</dbReference>
<dbReference type="HAMAP" id="MF_00087">
    <property type="entry name" value="Glu_tRNA_reductase"/>
    <property type="match status" value="1"/>
</dbReference>
<dbReference type="NCBIfam" id="TIGR01035">
    <property type="entry name" value="hemA"/>
    <property type="match status" value="1"/>
</dbReference>
<dbReference type="UniPathway" id="UPA00251">
    <property type="reaction ID" value="UER00316"/>
</dbReference>
<accession>A0A4V2UPA5</accession>
<dbReference type="InterPro" id="IPR036453">
    <property type="entry name" value="GluRdtase_dimer_dom_sf"/>
</dbReference>
<evidence type="ECO:0000256" key="13">
    <source>
        <dbReference type="RuleBase" id="RU000584"/>
    </source>
</evidence>
<dbReference type="InterPro" id="IPR018214">
    <property type="entry name" value="GluRdtase_CS"/>
</dbReference>
<dbReference type="FunFam" id="3.30.460.30:FF:000001">
    <property type="entry name" value="Glutamyl-tRNA reductase"/>
    <property type="match status" value="1"/>
</dbReference>
<reference evidence="17 18" key="1">
    <citation type="submission" date="2019-03" db="EMBL/GenBank/DDBJ databases">
        <title>Genomic Encyclopedia of Type Strains, Phase IV (KMG-IV): sequencing the most valuable type-strain genomes for metagenomic binning, comparative biology and taxonomic classification.</title>
        <authorList>
            <person name="Goeker M."/>
        </authorList>
    </citation>
    <scope>NUCLEOTIDE SEQUENCE [LARGE SCALE GENOMIC DNA]</scope>
    <source>
        <strain evidence="17 18">DSM 101688</strain>
    </source>
</reference>
<evidence type="ECO:0000256" key="11">
    <source>
        <dbReference type="PIRSR" id="PIRSR000445-3"/>
    </source>
</evidence>
<dbReference type="GO" id="GO:0008883">
    <property type="term" value="F:glutamyl-tRNA reductase activity"/>
    <property type="evidence" value="ECO:0007669"/>
    <property type="project" value="UniProtKB-UniRule"/>
</dbReference>
<comment type="subunit">
    <text evidence="8">Homodimer.</text>
</comment>
<evidence type="ECO:0000256" key="8">
    <source>
        <dbReference type="HAMAP-Rule" id="MF_00087"/>
    </source>
</evidence>
<feature type="site" description="Important for activity" evidence="8 12">
    <location>
        <position position="106"/>
    </location>
</feature>
<evidence type="ECO:0000256" key="12">
    <source>
        <dbReference type="PIRSR" id="PIRSR000445-4"/>
    </source>
</evidence>
<feature type="domain" description="Quinate/shikimate 5-dehydrogenase/glutamyl-tRNA reductase" evidence="15">
    <location>
        <begin position="192"/>
        <end position="313"/>
    </location>
</feature>
<dbReference type="InterPro" id="IPR036291">
    <property type="entry name" value="NAD(P)-bd_dom_sf"/>
</dbReference>
<dbReference type="PANTHER" id="PTHR43013:SF1">
    <property type="entry name" value="GLUTAMYL-TRNA REDUCTASE"/>
    <property type="match status" value="1"/>
</dbReference>
<keyword evidence="6 8" id="KW-0627">Porphyrin biosynthesis</keyword>
<keyword evidence="4 8" id="KW-0521">NADP</keyword>
<feature type="domain" description="Tetrapyrrole biosynthesis glutamyl-tRNA reductase dimerisation" evidence="14">
    <location>
        <begin position="328"/>
        <end position="417"/>
    </location>
</feature>
<dbReference type="Pfam" id="PF05201">
    <property type="entry name" value="GlutR_N"/>
    <property type="match status" value="1"/>
</dbReference>
<feature type="active site" description="Nucleophile" evidence="8 9">
    <location>
        <position position="57"/>
    </location>
</feature>
<dbReference type="Proteomes" id="UP000295304">
    <property type="component" value="Unassembled WGS sequence"/>
</dbReference>
<dbReference type="InterPro" id="IPR036343">
    <property type="entry name" value="GluRdtase_N_sf"/>
</dbReference>
<dbReference type="GO" id="GO:0050661">
    <property type="term" value="F:NADP binding"/>
    <property type="evidence" value="ECO:0007669"/>
    <property type="project" value="InterPro"/>
</dbReference>
<evidence type="ECO:0000256" key="9">
    <source>
        <dbReference type="PIRSR" id="PIRSR000445-1"/>
    </source>
</evidence>
<comment type="miscellaneous">
    <text evidence="8">During catalysis, the active site Cys acts as a nucleophile attacking the alpha-carbonyl group of tRNA-bound glutamate with the formation of a thioester intermediate between enzyme and glutamate, and the concomitant release of tRNA(Glu). The thioester intermediate is finally reduced by direct hydride transfer from NADPH, to form the product GSA.</text>
</comment>
<name>A0A4V2UPA5_9PROT</name>
<dbReference type="InterPro" id="IPR015896">
    <property type="entry name" value="4pyrrol_synth_GluRdtase_dimer"/>
</dbReference>
<dbReference type="EMBL" id="SLZW01000001">
    <property type="protein sequence ID" value="TCS65101.1"/>
    <property type="molecule type" value="Genomic_DNA"/>
</dbReference>
<evidence type="ECO:0000256" key="2">
    <source>
        <dbReference type="ARBA" id="ARBA00005916"/>
    </source>
</evidence>
<evidence type="ECO:0000259" key="14">
    <source>
        <dbReference type="Pfam" id="PF00745"/>
    </source>
</evidence>
<comment type="domain">
    <text evidence="8">Possesses an unusual extended V-shaped dimeric structure with each monomer consisting of three distinct domains arranged along a curved 'spinal' alpha-helix. The N-terminal catalytic domain specifically recognizes the glutamate moiety of the substrate. The second domain is the NADPH-binding domain, and the third C-terminal domain is responsible for dimerization.</text>
</comment>
<comment type="pathway">
    <text evidence="1 8 13">Porphyrin-containing compound metabolism; protoporphyrin-IX biosynthesis; 5-aminolevulinate from L-glutamyl-tRNA(Glu): step 1/2.</text>
</comment>
<comment type="function">
    <text evidence="8">Catalyzes the NADPH-dependent reduction of glutamyl-tRNA(Glu) to glutamate 1-semialdehyde (GSA).</text>
</comment>
<evidence type="ECO:0000256" key="1">
    <source>
        <dbReference type="ARBA" id="ARBA00005059"/>
    </source>
</evidence>
<proteinExistence type="inferred from homology"/>
<dbReference type="SUPFAM" id="SSF69742">
    <property type="entry name" value="Glutamyl tRNA-reductase catalytic, N-terminal domain"/>
    <property type="match status" value="1"/>
</dbReference>
<protein>
    <recommendedName>
        <fullName evidence="3 8">Glutamyl-tRNA reductase</fullName>
        <shortName evidence="8">GluTR</shortName>
        <ecNumber evidence="3 8">1.2.1.70</ecNumber>
    </recommendedName>
</protein>
<comment type="catalytic activity">
    <reaction evidence="7 8 13">
        <text>(S)-4-amino-5-oxopentanoate + tRNA(Glu) + NADP(+) = L-glutamyl-tRNA(Glu) + NADPH + H(+)</text>
        <dbReference type="Rhea" id="RHEA:12344"/>
        <dbReference type="Rhea" id="RHEA-COMP:9663"/>
        <dbReference type="Rhea" id="RHEA-COMP:9680"/>
        <dbReference type="ChEBI" id="CHEBI:15378"/>
        <dbReference type="ChEBI" id="CHEBI:57501"/>
        <dbReference type="ChEBI" id="CHEBI:57783"/>
        <dbReference type="ChEBI" id="CHEBI:58349"/>
        <dbReference type="ChEBI" id="CHEBI:78442"/>
        <dbReference type="ChEBI" id="CHEBI:78520"/>
        <dbReference type="EC" id="1.2.1.70"/>
    </reaction>
</comment>
<gene>
    <name evidence="8" type="primary">hemA</name>
    <name evidence="17" type="ORF">EDD55_101435</name>
</gene>
<dbReference type="Pfam" id="PF01488">
    <property type="entry name" value="Shikimate_DH"/>
    <property type="match status" value="1"/>
</dbReference>